<dbReference type="Proteomes" id="UP000053477">
    <property type="component" value="Unassembled WGS sequence"/>
</dbReference>
<dbReference type="AlphaFoldDB" id="A0A0H2RWE3"/>
<protein>
    <recommendedName>
        <fullName evidence="1">F-box domain-containing protein</fullName>
    </recommendedName>
</protein>
<reference evidence="2 3" key="1">
    <citation type="submission" date="2015-04" db="EMBL/GenBank/DDBJ databases">
        <title>Complete genome sequence of Schizopora paradoxa KUC8140, a cosmopolitan wood degrader in East Asia.</title>
        <authorList>
            <consortium name="DOE Joint Genome Institute"/>
            <person name="Min B."/>
            <person name="Park H."/>
            <person name="Jang Y."/>
            <person name="Kim J.-J."/>
            <person name="Kim K.H."/>
            <person name="Pangilinan J."/>
            <person name="Lipzen A."/>
            <person name="Riley R."/>
            <person name="Grigoriev I.V."/>
            <person name="Spatafora J.W."/>
            <person name="Choi I.-G."/>
        </authorList>
    </citation>
    <scope>NUCLEOTIDE SEQUENCE [LARGE SCALE GENOMIC DNA]</scope>
    <source>
        <strain evidence="2 3">KUC8140</strain>
    </source>
</reference>
<evidence type="ECO:0000259" key="1">
    <source>
        <dbReference type="Pfam" id="PF12937"/>
    </source>
</evidence>
<evidence type="ECO:0000313" key="2">
    <source>
        <dbReference type="EMBL" id="KLO16159.1"/>
    </source>
</evidence>
<accession>A0A0H2RWE3</accession>
<name>A0A0H2RWE3_9AGAM</name>
<dbReference type="InterPro" id="IPR001810">
    <property type="entry name" value="F-box_dom"/>
</dbReference>
<gene>
    <name evidence="2" type="ORF">SCHPADRAFT_223065</name>
</gene>
<proteinExistence type="predicted"/>
<dbReference type="EMBL" id="KQ085919">
    <property type="protein sequence ID" value="KLO16159.1"/>
    <property type="molecule type" value="Genomic_DNA"/>
</dbReference>
<keyword evidence="3" id="KW-1185">Reference proteome</keyword>
<feature type="domain" description="F-box" evidence="1">
    <location>
        <begin position="126"/>
        <end position="177"/>
    </location>
</feature>
<dbReference type="Pfam" id="PF12937">
    <property type="entry name" value="F-box-like"/>
    <property type="match status" value="1"/>
</dbReference>
<evidence type="ECO:0000313" key="3">
    <source>
        <dbReference type="Proteomes" id="UP000053477"/>
    </source>
</evidence>
<dbReference type="Gene3D" id="1.20.1280.50">
    <property type="match status" value="1"/>
</dbReference>
<sequence length="591" mass="66648">MHRGMYSRFRGNEVPDVLVALEMAARSRKIHLVDLQKVFSWENWRAFQNVYGYEDKAQKPSAALDDLDLTARLADAKSVSRFMESVSELDTIIKMLNVLLDSANGLQAKFQFVRENIVSKLSKGVGSLPDELLAKVFQLAVWEEGREGGKQAVRISHVCRKFRSIALGTRGLWTTLFSGASEHQLQTFISRAGPNEEFHAFYHFSTKVRYVGSSFTSICLPIISRWKTLTVSQEAQDWYHEQPMYGGVAHIMGTLVEFIVGNNLQLPILEELKIDGSSYDRYSDSTRDIAGYLWASNLRTFRCSFFLPYLSTNISSVSTLVVRHSFIDRPLSFDFDQRSLITPLLESLLAMPNLISFELEAHDAERIARDIALPKLELPSIISFHLRLNHFPVLEFDPKGSCIAMLMGTLVMPSLEALAISVGMVDFRTYKNEVNTTKMSQSLDELSRKLLPDRLSGTAGSTSLIFNLRDDSYKSAKDVPSTNVGVFSVPLERIIRVHSVTLSSFVPVLLTDELDDGGVLSTIPNGSCLLRELKFIECENMTSVDLEYTVDSLESLGIWNYIERVVVQDCKHLVYDEVVDLVGEERLQYLS</sequence>
<organism evidence="2 3">
    <name type="scientific">Schizopora paradoxa</name>
    <dbReference type="NCBI Taxonomy" id="27342"/>
    <lineage>
        <taxon>Eukaryota</taxon>
        <taxon>Fungi</taxon>
        <taxon>Dikarya</taxon>
        <taxon>Basidiomycota</taxon>
        <taxon>Agaricomycotina</taxon>
        <taxon>Agaricomycetes</taxon>
        <taxon>Hymenochaetales</taxon>
        <taxon>Schizoporaceae</taxon>
        <taxon>Schizopora</taxon>
    </lineage>
</organism>
<dbReference type="InParanoid" id="A0A0H2RWE3"/>
<dbReference type="OrthoDB" id="2884925at2759"/>